<gene>
    <name evidence="3" type="ORF">EGW08_022404</name>
</gene>
<evidence type="ECO:0000313" key="3">
    <source>
        <dbReference type="EMBL" id="RUS69835.1"/>
    </source>
</evidence>
<accession>A0A3S1H0L6</accession>
<dbReference type="Proteomes" id="UP000271974">
    <property type="component" value="Unassembled WGS sequence"/>
</dbReference>
<feature type="coiled-coil region" evidence="1">
    <location>
        <begin position="28"/>
        <end position="62"/>
    </location>
</feature>
<reference evidence="3 4" key="1">
    <citation type="submission" date="2019-01" db="EMBL/GenBank/DDBJ databases">
        <title>A draft genome assembly of the solar-powered sea slug Elysia chlorotica.</title>
        <authorList>
            <person name="Cai H."/>
            <person name="Li Q."/>
            <person name="Fang X."/>
            <person name="Li J."/>
            <person name="Curtis N.E."/>
            <person name="Altenburger A."/>
            <person name="Shibata T."/>
            <person name="Feng M."/>
            <person name="Maeda T."/>
            <person name="Schwartz J.A."/>
            <person name="Shigenobu S."/>
            <person name="Lundholm N."/>
            <person name="Nishiyama T."/>
            <person name="Yang H."/>
            <person name="Hasebe M."/>
            <person name="Li S."/>
            <person name="Pierce S.K."/>
            <person name="Wang J."/>
        </authorList>
    </citation>
    <scope>NUCLEOTIDE SEQUENCE [LARGE SCALE GENOMIC DNA]</scope>
    <source>
        <strain evidence="3">EC2010</strain>
        <tissue evidence="3">Whole organism of an adult</tissue>
    </source>
</reference>
<keyword evidence="1" id="KW-0175">Coiled coil</keyword>
<evidence type="ECO:0000256" key="1">
    <source>
        <dbReference type="SAM" id="Coils"/>
    </source>
</evidence>
<keyword evidence="4" id="KW-1185">Reference proteome</keyword>
<protein>
    <submittedName>
        <fullName evidence="3">Uncharacterized protein</fullName>
    </submittedName>
</protein>
<dbReference type="EMBL" id="RQTK01001561">
    <property type="protein sequence ID" value="RUS69835.1"/>
    <property type="molecule type" value="Genomic_DNA"/>
</dbReference>
<feature type="region of interest" description="Disordered" evidence="2">
    <location>
        <begin position="1"/>
        <end position="24"/>
    </location>
</feature>
<sequence length="186" mass="20682">MMEQLEQPKRKRGGDKSETDTQSLQIMRKMTIERSEQLRKEMVEMQQEFKKLKGECEEINAGLWDDKIKDVWQELQKEEKAAEDLANTGIMTEEDVEQNTPEESVSMMFGGDLEDNTQSSVGESADISILTDEEGAQSSIAAPFLTSTPVVTTADVANKLPAASHLLSSLLQSDVKTATGLQQLKQ</sequence>
<proteinExistence type="predicted"/>
<feature type="region of interest" description="Disordered" evidence="2">
    <location>
        <begin position="83"/>
        <end position="132"/>
    </location>
</feature>
<dbReference type="STRING" id="188477.A0A3S1H0L6"/>
<dbReference type="AlphaFoldDB" id="A0A3S1H0L6"/>
<feature type="non-terminal residue" evidence="3">
    <location>
        <position position="186"/>
    </location>
</feature>
<name>A0A3S1H0L6_ELYCH</name>
<evidence type="ECO:0000313" key="4">
    <source>
        <dbReference type="Proteomes" id="UP000271974"/>
    </source>
</evidence>
<comment type="caution">
    <text evidence="3">The sequence shown here is derived from an EMBL/GenBank/DDBJ whole genome shotgun (WGS) entry which is preliminary data.</text>
</comment>
<dbReference type="OrthoDB" id="6161120at2759"/>
<organism evidence="3 4">
    <name type="scientific">Elysia chlorotica</name>
    <name type="common">Eastern emerald elysia</name>
    <name type="synonym">Sea slug</name>
    <dbReference type="NCBI Taxonomy" id="188477"/>
    <lineage>
        <taxon>Eukaryota</taxon>
        <taxon>Metazoa</taxon>
        <taxon>Spiralia</taxon>
        <taxon>Lophotrochozoa</taxon>
        <taxon>Mollusca</taxon>
        <taxon>Gastropoda</taxon>
        <taxon>Heterobranchia</taxon>
        <taxon>Euthyneura</taxon>
        <taxon>Panpulmonata</taxon>
        <taxon>Sacoglossa</taxon>
        <taxon>Placobranchoidea</taxon>
        <taxon>Plakobranchidae</taxon>
        <taxon>Elysia</taxon>
    </lineage>
</organism>
<evidence type="ECO:0000256" key="2">
    <source>
        <dbReference type="SAM" id="MobiDB-lite"/>
    </source>
</evidence>